<dbReference type="GO" id="GO:0043138">
    <property type="term" value="F:3'-5' DNA helicase activity"/>
    <property type="evidence" value="ECO:0007669"/>
    <property type="project" value="UniProtKB-EC"/>
</dbReference>
<evidence type="ECO:0000256" key="7">
    <source>
        <dbReference type="ARBA" id="ARBA00034808"/>
    </source>
</evidence>
<keyword evidence="13" id="KW-1185">Reference proteome</keyword>
<organism evidence="12 13">
    <name type="scientific">Salinibacterium xinjiangense</name>
    <dbReference type="NCBI Taxonomy" id="386302"/>
    <lineage>
        <taxon>Bacteria</taxon>
        <taxon>Bacillati</taxon>
        <taxon>Actinomycetota</taxon>
        <taxon>Actinomycetes</taxon>
        <taxon>Micrococcales</taxon>
        <taxon>Microbacteriaceae</taxon>
        <taxon>Salinibacterium</taxon>
    </lineage>
</organism>
<dbReference type="InterPro" id="IPR014017">
    <property type="entry name" value="DNA_helicase_UvrD-like_C"/>
</dbReference>
<feature type="domain" description="UvrD-like helicase ATP-binding" evidence="10">
    <location>
        <begin position="19"/>
        <end position="303"/>
    </location>
</feature>
<keyword evidence="5" id="KW-0413">Isomerase</keyword>
<evidence type="ECO:0000256" key="1">
    <source>
        <dbReference type="ARBA" id="ARBA00022741"/>
    </source>
</evidence>
<dbReference type="PROSITE" id="PS51198">
    <property type="entry name" value="UVRD_HELICASE_ATP_BIND"/>
    <property type="match status" value="1"/>
</dbReference>
<dbReference type="GO" id="GO:0005524">
    <property type="term" value="F:ATP binding"/>
    <property type="evidence" value="ECO:0007669"/>
    <property type="project" value="UniProtKB-UniRule"/>
</dbReference>
<dbReference type="OrthoDB" id="9810135at2"/>
<dbReference type="EMBL" id="OCST01000004">
    <property type="protein sequence ID" value="SOE69919.1"/>
    <property type="molecule type" value="Genomic_DNA"/>
</dbReference>
<gene>
    <name evidence="12" type="ORF">SAMN06296378_2092</name>
</gene>
<evidence type="ECO:0000256" key="3">
    <source>
        <dbReference type="ARBA" id="ARBA00022806"/>
    </source>
</evidence>
<dbReference type="GO" id="GO:0016887">
    <property type="term" value="F:ATP hydrolysis activity"/>
    <property type="evidence" value="ECO:0007669"/>
    <property type="project" value="RHEA"/>
</dbReference>
<keyword evidence="3 9" id="KW-0347">Helicase</keyword>
<evidence type="ECO:0000256" key="8">
    <source>
        <dbReference type="ARBA" id="ARBA00048988"/>
    </source>
</evidence>
<protein>
    <recommendedName>
        <fullName evidence="7">DNA 3'-5' helicase</fullName>
        <ecNumber evidence="7">5.6.2.4</ecNumber>
    </recommendedName>
</protein>
<evidence type="ECO:0000313" key="12">
    <source>
        <dbReference type="EMBL" id="SOE69919.1"/>
    </source>
</evidence>
<dbReference type="CDD" id="cd17932">
    <property type="entry name" value="DEXQc_UvrD"/>
    <property type="match status" value="1"/>
</dbReference>
<evidence type="ECO:0000259" key="11">
    <source>
        <dbReference type="PROSITE" id="PS51217"/>
    </source>
</evidence>
<accession>A0A2C8ZW11</accession>
<dbReference type="InterPro" id="IPR000212">
    <property type="entry name" value="DNA_helicase_UvrD/REP"/>
</dbReference>
<keyword evidence="2 9" id="KW-0378">Hydrolase</keyword>
<dbReference type="Pfam" id="PF00580">
    <property type="entry name" value="UvrD-helicase"/>
    <property type="match status" value="1"/>
</dbReference>
<dbReference type="RefSeq" id="WP_097061167.1">
    <property type="nucleotide sequence ID" value="NZ_BMLC01000003.1"/>
</dbReference>
<evidence type="ECO:0000256" key="6">
    <source>
        <dbReference type="ARBA" id="ARBA00034617"/>
    </source>
</evidence>
<dbReference type="InterPro" id="IPR014016">
    <property type="entry name" value="UvrD-like_ATP-bd"/>
</dbReference>
<reference evidence="12 13" key="1">
    <citation type="submission" date="2017-09" db="EMBL/GenBank/DDBJ databases">
        <authorList>
            <person name="Ehlers B."/>
            <person name="Leendertz F.H."/>
        </authorList>
    </citation>
    <scope>NUCLEOTIDE SEQUENCE [LARGE SCALE GENOMIC DNA]</scope>
    <source>
        <strain evidence="12 13">CGMCC 1.05381</strain>
    </source>
</reference>
<keyword evidence="1 9" id="KW-0547">Nucleotide-binding</keyword>
<evidence type="ECO:0000259" key="10">
    <source>
        <dbReference type="PROSITE" id="PS51198"/>
    </source>
</evidence>
<dbReference type="PANTHER" id="PTHR11070">
    <property type="entry name" value="UVRD / RECB / PCRA DNA HELICASE FAMILY MEMBER"/>
    <property type="match status" value="1"/>
</dbReference>
<dbReference type="Proteomes" id="UP000219440">
    <property type="component" value="Unassembled WGS sequence"/>
</dbReference>
<evidence type="ECO:0000256" key="5">
    <source>
        <dbReference type="ARBA" id="ARBA00023235"/>
    </source>
</evidence>
<sequence>MTGSTLRLVSPELWTPTGVARLEQAAMDALRAPGNVYVAAGPGSGKTEFLAQKAAYLLQTGECSQPSSILAISFKRDAAKNLARRVEERVPQHNGRFVSLTFDAFTKGLVDRFGTALPPAWRMQPNGYDLTFWTATEIGNVLAELQAAAPSDRQMAFFGLGGRFLMDNLGVFPLPINGFDQDSADYPIQAWWDRHVESPQRPRVDFTMLNRLAEVLVRRNPSIARALRTTYPFVFIDEFQDTTGAQITFLESLFAGQATRVTAVGDRKQRIMRFAGAVDDAMVRFESVFNASHHDLLSNFRSSPDLVHLQHRVASEIEPGIPAAISQARADAGVAATIWSFQDERTQAMQIAAWIKSDIIASGRKASDFSLLAKQKIVAFESDLTTALSAHGIALRNDDARYARIALQDILKHEATVLALAFLRLSIEPNGNGALWTETLDTLVPVIAPSHEDIAIRRAADLLSSATSDMRAWMAANPLGSVSGQVFFDRSIDTLGRSALESQFSGQFGSETLSEVMAGLAERADAVVGATSSWQELLIAISAEDAVSLMTIHRSKGLEYHTVFVLGLDDNQWWSYAREAQETTSAFFVALSRAKQRLIISRATNYAGGTNTGRFYELLHEAGVLESSPQTFASS</sequence>
<feature type="binding site" evidence="9">
    <location>
        <begin position="40"/>
        <end position="47"/>
    </location>
    <ligand>
        <name>ATP</name>
        <dbReference type="ChEBI" id="CHEBI:30616"/>
    </ligand>
</feature>
<feature type="domain" description="UvrD-like helicase C-terminal" evidence="11">
    <location>
        <begin position="304"/>
        <end position="557"/>
    </location>
</feature>
<proteinExistence type="predicted"/>
<name>A0A2C8ZW11_9MICO</name>
<dbReference type="Pfam" id="PF13361">
    <property type="entry name" value="UvrD_C"/>
    <property type="match status" value="1"/>
</dbReference>
<dbReference type="SUPFAM" id="SSF52540">
    <property type="entry name" value="P-loop containing nucleoside triphosphate hydrolases"/>
    <property type="match status" value="1"/>
</dbReference>
<evidence type="ECO:0000256" key="9">
    <source>
        <dbReference type="PROSITE-ProRule" id="PRU00560"/>
    </source>
</evidence>
<dbReference type="AlphaFoldDB" id="A0A2C8ZW11"/>
<evidence type="ECO:0000256" key="2">
    <source>
        <dbReference type="ARBA" id="ARBA00022801"/>
    </source>
</evidence>
<keyword evidence="4 9" id="KW-0067">ATP-binding</keyword>
<evidence type="ECO:0000256" key="4">
    <source>
        <dbReference type="ARBA" id="ARBA00022840"/>
    </source>
</evidence>
<dbReference type="EC" id="5.6.2.4" evidence="7"/>
<comment type="catalytic activity">
    <reaction evidence="8">
        <text>ATP + H2O = ADP + phosphate + H(+)</text>
        <dbReference type="Rhea" id="RHEA:13065"/>
        <dbReference type="ChEBI" id="CHEBI:15377"/>
        <dbReference type="ChEBI" id="CHEBI:15378"/>
        <dbReference type="ChEBI" id="CHEBI:30616"/>
        <dbReference type="ChEBI" id="CHEBI:43474"/>
        <dbReference type="ChEBI" id="CHEBI:456216"/>
        <dbReference type="EC" id="5.6.2.4"/>
    </reaction>
</comment>
<dbReference type="InterPro" id="IPR027417">
    <property type="entry name" value="P-loop_NTPase"/>
</dbReference>
<dbReference type="GO" id="GO:0003677">
    <property type="term" value="F:DNA binding"/>
    <property type="evidence" value="ECO:0007669"/>
    <property type="project" value="InterPro"/>
</dbReference>
<dbReference type="PROSITE" id="PS51217">
    <property type="entry name" value="UVRD_HELICASE_CTER"/>
    <property type="match status" value="1"/>
</dbReference>
<comment type="catalytic activity">
    <reaction evidence="6">
        <text>Couples ATP hydrolysis with the unwinding of duplex DNA by translocating in the 3'-5' direction.</text>
        <dbReference type="EC" id="5.6.2.4"/>
    </reaction>
</comment>
<dbReference type="PANTHER" id="PTHR11070:SF2">
    <property type="entry name" value="ATP-DEPENDENT DNA HELICASE SRS2"/>
    <property type="match status" value="1"/>
</dbReference>
<evidence type="ECO:0000313" key="13">
    <source>
        <dbReference type="Proteomes" id="UP000219440"/>
    </source>
</evidence>
<dbReference type="Gene3D" id="3.40.50.300">
    <property type="entry name" value="P-loop containing nucleotide triphosphate hydrolases"/>
    <property type="match status" value="3"/>
</dbReference>